<evidence type="ECO:0000313" key="2">
    <source>
        <dbReference type="Proteomes" id="UP001501729"/>
    </source>
</evidence>
<keyword evidence="2" id="KW-1185">Reference proteome</keyword>
<dbReference type="Proteomes" id="UP001501729">
    <property type="component" value="Unassembled WGS sequence"/>
</dbReference>
<proteinExistence type="predicted"/>
<reference evidence="1 2" key="1">
    <citation type="journal article" date="2019" name="Int. J. Syst. Evol. Microbiol.">
        <title>The Global Catalogue of Microorganisms (GCM) 10K type strain sequencing project: providing services to taxonomists for standard genome sequencing and annotation.</title>
        <authorList>
            <consortium name="The Broad Institute Genomics Platform"/>
            <consortium name="The Broad Institute Genome Sequencing Center for Infectious Disease"/>
            <person name="Wu L."/>
            <person name="Ma J."/>
        </authorList>
    </citation>
    <scope>NUCLEOTIDE SEQUENCE [LARGE SCALE GENOMIC DNA]</scope>
    <source>
        <strain evidence="1 2">JCM 17504</strain>
    </source>
</reference>
<accession>A0AAV3UK72</accession>
<sequence>MTRISQEHVIKRWLGLESRKPETPSVDVSSLTEREALDELLNAKPGAASFIWREAPIEWRRVTLSRHAFERLRVIDGPETLSWRALSPDETVLGAARQIARCDGEQLDDLTAKTGVDVGQVLSIAENPPGEPLVLVDRRNCHAPRVMDGNYRATGRALNLVKTDTYDPVSAYLGTSSRPVLKPIRNVVCELVRHRRRM</sequence>
<dbReference type="RefSeq" id="WP_227773213.1">
    <property type="nucleotide sequence ID" value="NZ_BAABKX010000014.1"/>
</dbReference>
<protein>
    <submittedName>
        <fullName evidence="1">Uncharacterized protein</fullName>
    </submittedName>
</protein>
<name>A0AAV3UK72_9EURY</name>
<comment type="caution">
    <text evidence="1">The sequence shown here is derived from an EMBL/GenBank/DDBJ whole genome shotgun (WGS) entry which is preliminary data.</text>
</comment>
<gene>
    <name evidence="1" type="ORF">GCM10025751_33880</name>
</gene>
<dbReference type="AlphaFoldDB" id="A0AAV3UK72"/>
<dbReference type="GeneID" id="68613398"/>
<organism evidence="1 2">
    <name type="scientific">Haladaptatus pallidirubidus</name>
    <dbReference type="NCBI Taxonomy" id="1008152"/>
    <lineage>
        <taxon>Archaea</taxon>
        <taxon>Methanobacteriati</taxon>
        <taxon>Methanobacteriota</taxon>
        <taxon>Stenosarchaea group</taxon>
        <taxon>Halobacteria</taxon>
        <taxon>Halobacteriales</taxon>
        <taxon>Haladaptataceae</taxon>
        <taxon>Haladaptatus</taxon>
    </lineage>
</organism>
<dbReference type="EMBL" id="BAABKX010000014">
    <property type="protein sequence ID" value="GAA5054859.1"/>
    <property type="molecule type" value="Genomic_DNA"/>
</dbReference>
<evidence type="ECO:0000313" key="1">
    <source>
        <dbReference type="EMBL" id="GAA5054859.1"/>
    </source>
</evidence>